<dbReference type="SUPFAM" id="SSF56784">
    <property type="entry name" value="HAD-like"/>
    <property type="match status" value="1"/>
</dbReference>
<dbReference type="PANTHER" id="PTHR43434:SF19">
    <property type="entry name" value="PHOSPHONOACETALDEHYDE HYDROLASE"/>
    <property type="match status" value="1"/>
</dbReference>
<dbReference type="Proteomes" id="UP000598271">
    <property type="component" value="Unassembled WGS sequence"/>
</dbReference>
<name>A0A8J3D3G7_9BACT</name>
<dbReference type="InterPro" id="IPR050155">
    <property type="entry name" value="HAD-like_hydrolase_sf"/>
</dbReference>
<dbReference type="SFLD" id="SFLDG01129">
    <property type="entry name" value="C1.5:_HAD__Beta-PGM__Phosphata"/>
    <property type="match status" value="1"/>
</dbReference>
<evidence type="ECO:0000313" key="2">
    <source>
        <dbReference type="Proteomes" id="UP000598271"/>
    </source>
</evidence>
<dbReference type="SFLD" id="SFLDG01135">
    <property type="entry name" value="C1.5.6:_HAD__Beta-PGM__Phospha"/>
    <property type="match status" value="1"/>
</dbReference>
<dbReference type="NCBIfam" id="TIGR03351">
    <property type="entry name" value="PhnX-like"/>
    <property type="match status" value="1"/>
</dbReference>
<evidence type="ECO:0000313" key="1">
    <source>
        <dbReference type="EMBL" id="GHB67897.1"/>
    </source>
</evidence>
<dbReference type="InterPro" id="IPR023198">
    <property type="entry name" value="PGP-like_dom2"/>
</dbReference>
<dbReference type="RefSeq" id="WP_189564450.1">
    <property type="nucleotide sequence ID" value="NZ_BMXF01000002.1"/>
</dbReference>
<dbReference type="GO" id="GO:0008967">
    <property type="term" value="F:phosphoglycolate phosphatase activity"/>
    <property type="evidence" value="ECO:0007669"/>
    <property type="project" value="TreeGrafter"/>
</dbReference>
<keyword evidence="2" id="KW-1185">Reference proteome</keyword>
<dbReference type="GO" id="GO:0006281">
    <property type="term" value="P:DNA repair"/>
    <property type="evidence" value="ECO:0007669"/>
    <property type="project" value="TreeGrafter"/>
</dbReference>
<dbReference type="InterPro" id="IPR023214">
    <property type="entry name" value="HAD_sf"/>
</dbReference>
<dbReference type="AlphaFoldDB" id="A0A8J3D3G7"/>
<accession>A0A8J3D3G7</accession>
<dbReference type="PANTHER" id="PTHR43434">
    <property type="entry name" value="PHOSPHOGLYCOLATE PHOSPHATASE"/>
    <property type="match status" value="1"/>
</dbReference>
<dbReference type="Gene3D" id="1.10.150.240">
    <property type="entry name" value="Putative phosphatase, domain 2"/>
    <property type="match status" value="1"/>
</dbReference>
<gene>
    <name evidence="1" type="ORF">GCM10007390_21520</name>
</gene>
<sequence>MKKIELAVFDMAGTTVNEDNVVYKTLQRAIDEAGYETTLDFVLAHGAGKEKHQAIKDIIAETQPAEEIKTTSDEIFERFKSYLSEAYDNLHVVPCEGVVELLTFLKEKGIKVALNTGYNAAVATSLLEKMGWKKGIQYDTLVTASDVTNGRPAPDMILKAMSDAGVTDAGKVLKAGDSTIDIEEGKNASCGLTVGVTTGAHTRDQLQSAQPDYVVDSLLELKEILV</sequence>
<dbReference type="InterPro" id="IPR006439">
    <property type="entry name" value="HAD-SF_hydro_IA"/>
</dbReference>
<dbReference type="Gene3D" id="3.40.50.1000">
    <property type="entry name" value="HAD superfamily/HAD-like"/>
    <property type="match status" value="1"/>
</dbReference>
<reference evidence="1 2" key="1">
    <citation type="journal article" date="2014" name="Int. J. Syst. Evol. Microbiol.">
        <title>Complete genome sequence of Corynebacterium casei LMG S-19264T (=DSM 44701T), isolated from a smear-ripened cheese.</title>
        <authorList>
            <consortium name="US DOE Joint Genome Institute (JGI-PGF)"/>
            <person name="Walter F."/>
            <person name="Albersmeier A."/>
            <person name="Kalinowski J."/>
            <person name="Ruckert C."/>
        </authorList>
    </citation>
    <scope>NUCLEOTIDE SEQUENCE [LARGE SCALE GENOMIC DNA]</scope>
    <source>
        <strain evidence="1 2">KCTC 12866</strain>
    </source>
</reference>
<dbReference type="InterPro" id="IPR022468">
    <property type="entry name" value="PhnX-like"/>
</dbReference>
<dbReference type="Pfam" id="PF13419">
    <property type="entry name" value="HAD_2"/>
    <property type="match status" value="1"/>
</dbReference>
<protein>
    <submittedName>
        <fullName evidence="1">Phosphatase</fullName>
    </submittedName>
</protein>
<dbReference type="GO" id="GO:0005829">
    <property type="term" value="C:cytosol"/>
    <property type="evidence" value="ECO:0007669"/>
    <property type="project" value="TreeGrafter"/>
</dbReference>
<dbReference type="SFLD" id="SFLDS00003">
    <property type="entry name" value="Haloacid_Dehalogenase"/>
    <property type="match status" value="1"/>
</dbReference>
<dbReference type="EMBL" id="BMXF01000002">
    <property type="protein sequence ID" value="GHB67897.1"/>
    <property type="molecule type" value="Genomic_DNA"/>
</dbReference>
<dbReference type="NCBIfam" id="TIGR01549">
    <property type="entry name" value="HAD-SF-IA-v1"/>
    <property type="match status" value="1"/>
</dbReference>
<proteinExistence type="predicted"/>
<dbReference type="InterPro" id="IPR041492">
    <property type="entry name" value="HAD_2"/>
</dbReference>
<dbReference type="InterPro" id="IPR036412">
    <property type="entry name" value="HAD-like_sf"/>
</dbReference>
<comment type="caution">
    <text evidence="1">The sequence shown here is derived from an EMBL/GenBank/DDBJ whole genome shotgun (WGS) entry which is preliminary data.</text>
</comment>
<organism evidence="1 2">
    <name type="scientific">Persicitalea jodogahamensis</name>
    <dbReference type="NCBI Taxonomy" id="402147"/>
    <lineage>
        <taxon>Bacteria</taxon>
        <taxon>Pseudomonadati</taxon>
        <taxon>Bacteroidota</taxon>
        <taxon>Cytophagia</taxon>
        <taxon>Cytophagales</taxon>
        <taxon>Spirosomataceae</taxon>
        <taxon>Persicitalea</taxon>
    </lineage>
</organism>